<comment type="caution">
    <text evidence="1">The sequence shown here is derived from an EMBL/GenBank/DDBJ whole genome shotgun (WGS) entry which is preliminary data.</text>
</comment>
<reference evidence="1" key="1">
    <citation type="journal article" date="2015" name="Nature">
        <title>Complex archaea that bridge the gap between prokaryotes and eukaryotes.</title>
        <authorList>
            <person name="Spang A."/>
            <person name="Saw J.H."/>
            <person name="Jorgensen S.L."/>
            <person name="Zaremba-Niedzwiedzka K."/>
            <person name="Martijn J."/>
            <person name="Lind A.E."/>
            <person name="van Eijk R."/>
            <person name="Schleper C."/>
            <person name="Guy L."/>
            <person name="Ettema T.J."/>
        </authorList>
    </citation>
    <scope>NUCLEOTIDE SEQUENCE</scope>
</reference>
<evidence type="ECO:0000313" key="1">
    <source>
        <dbReference type="EMBL" id="KKL90149.1"/>
    </source>
</evidence>
<organism evidence="1">
    <name type="scientific">marine sediment metagenome</name>
    <dbReference type="NCBI Taxonomy" id="412755"/>
    <lineage>
        <taxon>unclassified sequences</taxon>
        <taxon>metagenomes</taxon>
        <taxon>ecological metagenomes</taxon>
    </lineage>
</organism>
<gene>
    <name evidence="1" type="ORF">LCGC14_1907550</name>
</gene>
<name>A0A0F9FUM3_9ZZZZ</name>
<proteinExistence type="predicted"/>
<dbReference type="EMBL" id="LAZR01020087">
    <property type="protein sequence ID" value="KKL90149.1"/>
    <property type="molecule type" value="Genomic_DNA"/>
</dbReference>
<feature type="non-terminal residue" evidence="1">
    <location>
        <position position="1"/>
    </location>
</feature>
<protein>
    <submittedName>
        <fullName evidence="1">Uncharacterized protein</fullName>
    </submittedName>
</protein>
<sequence length="99" mass="11521">YRTDKELIHRLVMMQIRNATINFHINWEDYGITSKTDIKIITDKLLILGLSCFYKALGAGDRGAATRNISESISRSSMERQNEQPHLRKAGIFDKWRPR</sequence>
<accession>A0A0F9FUM3</accession>
<dbReference type="AlphaFoldDB" id="A0A0F9FUM3"/>